<organism evidence="2 3">
    <name type="scientific">Pseudomonas nitroreducens</name>
    <dbReference type="NCBI Taxonomy" id="46680"/>
    <lineage>
        <taxon>Bacteria</taxon>
        <taxon>Pseudomonadati</taxon>
        <taxon>Pseudomonadota</taxon>
        <taxon>Gammaproteobacteria</taxon>
        <taxon>Pseudomonadales</taxon>
        <taxon>Pseudomonadaceae</taxon>
        <taxon>Pseudomonas</taxon>
    </lineage>
</organism>
<sequence>MSNADSGVKASERVLAIKIGEKLTLKVHPAASDAEIAQAMRQGIWINLADVGNEQGSRQRPQEAEGEQRGGAGARIGIDASKAISVLREELLTGDTPHAKRD</sequence>
<proteinExistence type="predicted"/>
<evidence type="ECO:0000313" key="2">
    <source>
        <dbReference type="EMBL" id="MBB4861311.1"/>
    </source>
</evidence>
<reference evidence="2 3" key="1">
    <citation type="submission" date="2020-08" db="EMBL/GenBank/DDBJ databases">
        <title>Functional genomics of gut bacteria from endangered species of beetles.</title>
        <authorList>
            <person name="Carlos-Shanley C."/>
        </authorList>
    </citation>
    <scope>NUCLEOTIDE SEQUENCE [LARGE SCALE GENOMIC DNA]</scope>
    <source>
        <strain evidence="2 3">S00179</strain>
    </source>
</reference>
<gene>
    <name evidence="2" type="ORF">HNP46_000122</name>
</gene>
<dbReference type="EMBL" id="JACHLI010000001">
    <property type="protein sequence ID" value="MBB4861311.1"/>
    <property type="molecule type" value="Genomic_DNA"/>
</dbReference>
<dbReference type="GO" id="GO:0006402">
    <property type="term" value="P:mRNA catabolic process"/>
    <property type="evidence" value="ECO:0007669"/>
    <property type="project" value="InterPro"/>
</dbReference>
<dbReference type="GO" id="GO:0006109">
    <property type="term" value="P:regulation of carbohydrate metabolic process"/>
    <property type="evidence" value="ECO:0007669"/>
    <property type="project" value="InterPro"/>
</dbReference>
<evidence type="ECO:0000313" key="3">
    <source>
        <dbReference type="Proteomes" id="UP000566995"/>
    </source>
</evidence>
<evidence type="ECO:0000256" key="1">
    <source>
        <dbReference type="SAM" id="MobiDB-lite"/>
    </source>
</evidence>
<protein>
    <submittedName>
        <fullName evidence="2">Uncharacterized protein</fullName>
    </submittedName>
</protein>
<name>A0A7W7KEE3_PSENT</name>
<dbReference type="AlphaFoldDB" id="A0A7W7KEE3"/>
<feature type="region of interest" description="Disordered" evidence="1">
    <location>
        <begin position="52"/>
        <end position="75"/>
    </location>
</feature>
<accession>A0A7W7KEE3</accession>
<dbReference type="RefSeq" id="WP_184585582.1">
    <property type="nucleotide sequence ID" value="NZ_JACHLI010000001.1"/>
</dbReference>
<comment type="caution">
    <text evidence="2">The sequence shown here is derived from an EMBL/GenBank/DDBJ whole genome shotgun (WGS) entry which is preliminary data.</text>
</comment>
<dbReference type="GO" id="GO:0003723">
    <property type="term" value="F:RNA binding"/>
    <property type="evidence" value="ECO:0007669"/>
    <property type="project" value="InterPro"/>
</dbReference>
<dbReference type="Proteomes" id="UP000566995">
    <property type="component" value="Unassembled WGS sequence"/>
</dbReference>
<dbReference type="Gene3D" id="2.60.40.4380">
    <property type="entry name" value="Translational regulator CsrA"/>
    <property type="match status" value="1"/>
</dbReference>
<dbReference type="InterPro" id="IPR036107">
    <property type="entry name" value="CsrA_sf"/>
</dbReference>